<dbReference type="Proteomes" id="UP001610563">
    <property type="component" value="Unassembled WGS sequence"/>
</dbReference>
<evidence type="ECO:0000256" key="2">
    <source>
        <dbReference type="SAM" id="Phobius"/>
    </source>
</evidence>
<sequence length="137" mass="14749">MINGSGSGGVEELVDRKEENRRRGDGGNRRAFYTSTSMHAGRINAGPTCFSSPAPTGREGGCGGRAVPLWTQESDAMTSINATRIPTATPTSTLDSQCMRFLMVSTVASCLRLGPMLLHVLLLLISALVYYYYCPLI</sequence>
<feature type="transmembrane region" description="Helical" evidence="2">
    <location>
        <begin position="110"/>
        <end position="133"/>
    </location>
</feature>
<name>A0ABR4G3E9_9EURO</name>
<feature type="region of interest" description="Disordered" evidence="1">
    <location>
        <begin position="1"/>
        <end position="31"/>
    </location>
</feature>
<accession>A0ABR4G3E9</accession>
<comment type="caution">
    <text evidence="3">The sequence shown here is derived from an EMBL/GenBank/DDBJ whole genome shotgun (WGS) entry which is preliminary data.</text>
</comment>
<reference evidence="3 4" key="1">
    <citation type="submission" date="2024-07" db="EMBL/GenBank/DDBJ databases">
        <title>Section-level genome sequencing and comparative genomics of Aspergillus sections Usti and Cavernicolus.</title>
        <authorList>
            <consortium name="Lawrence Berkeley National Laboratory"/>
            <person name="Nybo J.L."/>
            <person name="Vesth T.C."/>
            <person name="Theobald S."/>
            <person name="Frisvad J.C."/>
            <person name="Larsen T.O."/>
            <person name="Kjaerboelling I."/>
            <person name="Rothschild-Mancinelli K."/>
            <person name="Lyhne E.K."/>
            <person name="Kogle M.E."/>
            <person name="Barry K."/>
            <person name="Clum A."/>
            <person name="Na H."/>
            <person name="Ledsgaard L."/>
            <person name="Lin J."/>
            <person name="Lipzen A."/>
            <person name="Kuo A."/>
            <person name="Riley R."/>
            <person name="Mondo S."/>
            <person name="Labutti K."/>
            <person name="Haridas S."/>
            <person name="Pangalinan J."/>
            <person name="Salamov A.A."/>
            <person name="Simmons B.A."/>
            <person name="Magnuson J.K."/>
            <person name="Chen J."/>
            <person name="Drula E."/>
            <person name="Henrissat B."/>
            <person name="Wiebenga A."/>
            <person name="Lubbers R.J."/>
            <person name="Gomes A.C."/>
            <person name="Makela M.R."/>
            <person name="Stajich J."/>
            <person name="Grigoriev I.V."/>
            <person name="Mortensen U.H."/>
            <person name="De Vries R.P."/>
            <person name="Baker S.E."/>
            <person name="Andersen M.R."/>
        </authorList>
    </citation>
    <scope>NUCLEOTIDE SEQUENCE [LARGE SCALE GENOMIC DNA]</scope>
    <source>
        <strain evidence="3 4">CBS 209.92</strain>
    </source>
</reference>
<evidence type="ECO:0000313" key="4">
    <source>
        <dbReference type="Proteomes" id="UP001610563"/>
    </source>
</evidence>
<evidence type="ECO:0000256" key="1">
    <source>
        <dbReference type="SAM" id="MobiDB-lite"/>
    </source>
</evidence>
<proteinExistence type="predicted"/>
<dbReference type="EMBL" id="JBFTWV010000056">
    <property type="protein sequence ID" value="KAL2793536.1"/>
    <property type="molecule type" value="Genomic_DNA"/>
</dbReference>
<gene>
    <name evidence="3" type="ORF">BJX66DRAFT_222653</name>
</gene>
<keyword evidence="2" id="KW-0812">Transmembrane</keyword>
<keyword evidence="2" id="KW-0472">Membrane</keyword>
<organism evidence="3 4">
    <name type="scientific">Aspergillus keveii</name>
    <dbReference type="NCBI Taxonomy" id="714993"/>
    <lineage>
        <taxon>Eukaryota</taxon>
        <taxon>Fungi</taxon>
        <taxon>Dikarya</taxon>
        <taxon>Ascomycota</taxon>
        <taxon>Pezizomycotina</taxon>
        <taxon>Eurotiomycetes</taxon>
        <taxon>Eurotiomycetidae</taxon>
        <taxon>Eurotiales</taxon>
        <taxon>Aspergillaceae</taxon>
        <taxon>Aspergillus</taxon>
        <taxon>Aspergillus subgen. Nidulantes</taxon>
    </lineage>
</organism>
<protein>
    <submittedName>
        <fullName evidence="3">Uncharacterized protein</fullName>
    </submittedName>
</protein>
<evidence type="ECO:0000313" key="3">
    <source>
        <dbReference type="EMBL" id="KAL2793536.1"/>
    </source>
</evidence>
<feature type="compositionally biased region" description="Basic and acidic residues" evidence="1">
    <location>
        <begin position="13"/>
        <end position="28"/>
    </location>
</feature>
<keyword evidence="2" id="KW-1133">Transmembrane helix</keyword>
<keyword evidence="4" id="KW-1185">Reference proteome</keyword>